<organism evidence="2 3">
    <name type="scientific">Imshaugia aleurites</name>
    <dbReference type="NCBI Taxonomy" id="172621"/>
    <lineage>
        <taxon>Eukaryota</taxon>
        <taxon>Fungi</taxon>
        <taxon>Dikarya</taxon>
        <taxon>Ascomycota</taxon>
        <taxon>Pezizomycotina</taxon>
        <taxon>Lecanoromycetes</taxon>
        <taxon>OSLEUM clade</taxon>
        <taxon>Lecanoromycetidae</taxon>
        <taxon>Lecanorales</taxon>
        <taxon>Lecanorineae</taxon>
        <taxon>Parmeliaceae</taxon>
        <taxon>Imshaugia</taxon>
    </lineage>
</organism>
<keyword evidence="1" id="KW-0175">Coiled coil</keyword>
<accession>A0A8H3IZG9</accession>
<name>A0A8H3IZG9_9LECA</name>
<reference evidence="2" key="1">
    <citation type="submission" date="2021-03" db="EMBL/GenBank/DDBJ databases">
        <authorList>
            <person name="Tagirdzhanova G."/>
        </authorList>
    </citation>
    <scope>NUCLEOTIDE SEQUENCE</scope>
</reference>
<dbReference type="EMBL" id="CAJPDT010000093">
    <property type="protein sequence ID" value="CAF9936665.1"/>
    <property type="molecule type" value="Genomic_DNA"/>
</dbReference>
<evidence type="ECO:0000256" key="1">
    <source>
        <dbReference type="SAM" id="Coils"/>
    </source>
</evidence>
<comment type="caution">
    <text evidence="2">The sequence shown here is derived from an EMBL/GenBank/DDBJ whole genome shotgun (WGS) entry which is preliminary data.</text>
</comment>
<dbReference type="AlphaFoldDB" id="A0A8H3IZG9"/>
<gene>
    <name evidence="2" type="ORF">IMSHALPRED_010846</name>
</gene>
<sequence>MSNAEPSPFPSYFQDSTMETLLGGLQATTQAMKELGANIQGLASMRKRVEDMKKGVETVRSTATDQYLSDGNLPKVTASGRKEWEEISKILEEILKDLEQMEKAMGDLQKEAASLAEALLAKRGCECGSGQNARV</sequence>
<proteinExistence type="predicted"/>
<dbReference type="Gene3D" id="1.20.120.10">
    <property type="entry name" value="Cytochrome c/b562"/>
    <property type="match status" value="1"/>
</dbReference>
<keyword evidence="3" id="KW-1185">Reference proteome</keyword>
<evidence type="ECO:0000313" key="3">
    <source>
        <dbReference type="Proteomes" id="UP000664534"/>
    </source>
</evidence>
<evidence type="ECO:0000313" key="2">
    <source>
        <dbReference type="EMBL" id="CAF9936665.1"/>
    </source>
</evidence>
<dbReference type="Proteomes" id="UP000664534">
    <property type="component" value="Unassembled WGS sequence"/>
</dbReference>
<protein>
    <submittedName>
        <fullName evidence="2">Uncharacterized protein</fullName>
    </submittedName>
</protein>
<feature type="coiled-coil region" evidence="1">
    <location>
        <begin position="81"/>
        <end position="118"/>
    </location>
</feature>